<dbReference type="InterPro" id="IPR051262">
    <property type="entry name" value="SMP-30/CGR1_Lactonase"/>
</dbReference>
<dbReference type="Proteomes" id="UP000323011">
    <property type="component" value="Unassembled WGS sequence"/>
</dbReference>
<dbReference type="SUPFAM" id="SSF63829">
    <property type="entry name" value="Calcium-dependent phosphotriesterase"/>
    <property type="match status" value="1"/>
</dbReference>
<dbReference type="Proteomes" id="UP000325113">
    <property type="component" value="Unassembled WGS sequence"/>
</dbReference>
<evidence type="ECO:0000313" key="1">
    <source>
        <dbReference type="EMBL" id="KAA0147536.1"/>
    </source>
</evidence>
<proteinExistence type="predicted"/>
<accession>A0A5A8E3L9</accession>
<dbReference type="Gene3D" id="2.120.10.30">
    <property type="entry name" value="TolB, C-terminal domain"/>
    <property type="match status" value="1"/>
</dbReference>
<organism evidence="3 5">
    <name type="scientific">Cafeteria roenbergensis</name>
    <name type="common">Marine flagellate</name>
    <dbReference type="NCBI Taxonomy" id="33653"/>
    <lineage>
        <taxon>Eukaryota</taxon>
        <taxon>Sar</taxon>
        <taxon>Stramenopiles</taxon>
        <taxon>Bigyra</taxon>
        <taxon>Opalozoa</taxon>
        <taxon>Bicosoecida</taxon>
        <taxon>Cafeteriaceae</taxon>
        <taxon>Cafeteria</taxon>
    </lineage>
</organism>
<dbReference type="Proteomes" id="UP000324907">
    <property type="component" value="Unassembled WGS sequence"/>
</dbReference>
<comment type="caution">
    <text evidence="3">The sequence shown here is derived from an EMBL/GenBank/DDBJ whole genome shotgun (WGS) entry which is preliminary data.</text>
</comment>
<dbReference type="OMA" id="RDHTVIY"/>
<dbReference type="PANTHER" id="PTHR47572:SF5">
    <property type="entry name" value="BLR2277 PROTEIN"/>
    <property type="match status" value="1"/>
</dbReference>
<protein>
    <recommendedName>
        <fullName evidence="7">SMP-30/Gluconolactonase/LRE-like region domain-containing protein</fullName>
    </recommendedName>
</protein>
<dbReference type="InterPro" id="IPR011042">
    <property type="entry name" value="6-blade_b-propeller_TolB-like"/>
</dbReference>
<dbReference type="EMBL" id="VLTN01000065">
    <property type="protein sequence ID" value="KAA0147536.1"/>
    <property type="molecule type" value="Genomic_DNA"/>
</dbReference>
<sequence>MAAELVATGSPGVCSPAFRDDGQLFVASTPEGSIFRVDIGERALVEVDSTGGQPSGIAFDAAGALHAADLAVGAIMQREAVPDAESGGAAAGGAGAHSGAWISSVVDYEGEPMRGPTSLATSPDGTLFFTDSGPLGEATLDSPVGSVFAVVGSGGGRFLKPILLKSLAHPCGVAVGAGGKVVYVAEMLRNRILRLVQRPAGVFHASVFHQLSGRMGPSAVAVDERRGGTLYVAHFDAAESGATRSEVLILGADGVVQGSIDIDGPELSGLALSPDGKHLAVTEASTGSVYLVRL</sequence>
<dbReference type="PANTHER" id="PTHR47572">
    <property type="entry name" value="LIPOPROTEIN-RELATED"/>
    <property type="match status" value="1"/>
</dbReference>
<evidence type="ECO:0000313" key="5">
    <source>
        <dbReference type="Proteomes" id="UP000324907"/>
    </source>
</evidence>
<evidence type="ECO:0000313" key="2">
    <source>
        <dbReference type="EMBL" id="KAA0167482.1"/>
    </source>
</evidence>
<dbReference type="AlphaFoldDB" id="A0A5A8E3L9"/>
<reference evidence="4 5" key="1">
    <citation type="submission" date="2019-07" db="EMBL/GenBank/DDBJ databases">
        <title>Genomes of Cafeteria roenbergensis.</title>
        <authorList>
            <person name="Fischer M.G."/>
            <person name="Hackl T."/>
            <person name="Roman M."/>
        </authorList>
    </citation>
    <scope>NUCLEOTIDE SEQUENCE [LARGE SCALE GENOMIC DNA]</scope>
    <source>
        <strain evidence="1 4">BVI</strain>
        <strain evidence="2 6">Cflag</strain>
        <strain evidence="3 5">RCC970-E3</strain>
    </source>
</reference>
<dbReference type="EMBL" id="VLTM01000005">
    <property type="protein sequence ID" value="KAA0167482.1"/>
    <property type="molecule type" value="Genomic_DNA"/>
</dbReference>
<evidence type="ECO:0008006" key="7">
    <source>
        <dbReference type="Google" id="ProtNLM"/>
    </source>
</evidence>
<dbReference type="EMBL" id="VLTL01000001">
    <property type="protein sequence ID" value="KAA0172396.1"/>
    <property type="molecule type" value="Genomic_DNA"/>
</dbReference>
<evidence type="ECO:0000313" key="3">
    <source>
        <dbReference type="EMBL" id="KAA0172396.1"/>
    </source>
</evidence>
<gene>
    <name evidence="3" type="ORF">FNF28_00079</name>
    <name evidence="1" type="ORF">FNF29_07281</name>
    <name evidence="2" type="ORF">FNF31_00921</name>
</gene>
<keyword evidence="4" id="KW-1185">Reference proteome</keyword>
<name>A0A5A8E3L9_CAFRO</name>
<evidence type="ECO:0000313" key="4">
    <source>
        <dbReference type="Proteomes" id="UP000323011"/>
    </source>
</evidence>
<evidence type="ECO:0000313" key="6">
    <source>
        <dbReference type="Proteomes" id="UP000325113"/>
    </source>
</evidence>